<evidence type="ECO:0000313" key="3">
    <source>
        <dbReference type="Proteomes" id="UP000264960"/>
    </source>
</evidence>
<accession>A0AAD0MMA9</accession>
<feature type="domain" description="HTH cro/C1-type" evidence="1">
    <location>
        <begin position="10"/>
        <end position="68"/>
    </location>
</feature>
<protein>
    <submittedName>
        <fullName evidence="2">XRE family transcriptional regulator</fullName>
    </submittedName>
</protein>
<dbReference type="EMBL" id="CP027116">
    <property type="protein sequence ID" value="AVM24868.1"/>
    <property type="molecule type" value="Genomic_DNA"/>
</dbReference>
<dbReference type="InterPro" id="IPR001387">
    <property type="entry name" value="Cro/C1-type_HTH"/>
</dbReference>
<name>A0AAD0MMA9_BACPU</name>
<dbReference type="Gene3D" id="1.10.260.40">
    <property type="entry name" value="lambda repressor-like DNA-binding domains"/>
    <property type="match status" value="1"/>
</dbReference>
<sequence length="90" mass="10670">MRMFMIYFKLDELLKQHKYSRTQFAHLAGVRPNTINDMCNGNTKRLELETLNHIIHALNKICEEPIKLTDLMDYGEGNKCQRTKVQLKQF</sequence>
<reference evidence="2 3" key="1">
    <citation type="submission" date="2018-02" db="EMBL/GenBank/DDBJ databases">
        <title>The complete genome of two Bacillus pumilus strains from Cuatro Cienegas, Coahuila, Mexico.</title>
        <authorList>
            <person name="Zarza E."/>
            <person name="Alcaraz L.D."/>
            <person name="Aguilar-Salinas B."/>
            <person name="Islas A."/>
            <person name="Olmedo-Alvarez G."/>
        </authorList>
    </citation>
    <scope>NUCLEOTIDE SEQUENCE [LARGE SCALE GENOMIC DNA]</scope>
    <source>
        <strain evidence="2 3">145</strain>
    </source>
</reference>
<dbReference type="GO" id="GO:0003677">
    <property type="term" value="F:DNA binding"/>
    <property type="evidence" value="ECO:0007669"/>
    <property type="project" value="InterPro"/>
</dbReference>
<dbReference type="SUPFAM" id="SSF47413">
    <property type="entry name" value="lambda repressor-like DNA-binding domains"/>
    <property type="match status" value="1"/>
</dbReference>
<evidence type="ECO:0000259" key="1">
    <source>
        <dbReference type="PROSITE" id="PS50943"/>
    </source>
</evidence>
<dbReference type="CDD" id="cd00093">
    <property type="entry name" value="HTH_XRE"/>
    <property type="match status" value="1"/>
</dbReference>
<gene>
    <name evidence="2" type="ORF">C5695_13820</name>
</gene>
<dbReference type="PROSITE" id="PS50943">
    <property type="entry name" value="HTH_CROC1"/>
    <property type="match status" value="1"/>
</dbReference>
<organism evidence="2 3">
    <name type="scientific">Bacillus pumilus</name>
    <name type="common">Bacillus mesentericus</name>
    <dbReference type="NCBI Taxonomy" id="1408"/>
    <lineage>
        <taxon>Bacteria</taxon>
        <taxon>Bacillati</taxon>
        <taxon>Bacillota</taxon>
        <taxon>Bacilli</taxon>
        <taxon>Bacillales</taxon>
        <taxon>Bacillaceae</taxon>
        <taxon>Bacillus</taxon>
    </lineage>
</organism>
<dbReference type="InterPro" id="IPR010982">
    <property type="entry name" value="Lambda_DNA-bd_dom_sf"/>
</dbReference>
<dbReference type="RefSeq" id="WP_117731212.1">
    <property type="nucleotide sequence ID" value="NZ_CP027116.1"/>
</dbReference>
<dbReference type="AlphaFoldDB" id="A0AAD0MMA9"/>
<evidence type="ECO:0000313" key="2">
    <source>
        <dbReference type="EMBL" id="AVM24868.1"/>
    </source>
</evidence>
<dbReference type="Pfam" id="PF13443">
    <property type="entry name" value="HTH_26"/>
    <property type="match status" value="1"/>
</dbReference>
<dbReference type="SMART" id="SM00530">
    <property type="entry name" value="HTH_XRE"/>
    <property type="match status" value="1"/>
</dbReference>
<dbReference type="Proteomes" id="UP000264960">
    <property type="component" value="Chromosome"/>
</dbReference>
<proteinExistence type="predicted"/>